<dbReference type="InterPro" id="IPR046849">
    <property type="entry name" value="E2_motif"/>
</dbReference>
<dbReference type="GO" id="GO:0003723">
    <property type="term" value="F:RNA binding"/>
    <property type="evidence" value="ECO:0007669"/>
    <property type="project" value="InterPro"/>
</dbReference>
<dbReference type="eggNOG" id="KOG3114">
    <property type="taxonomic scope" value="Eukaryota"/>
</dbReference>
<proteinExistence type="inferred from homology"/>
<comment type="similarity">
    <text evidence="2">Belongs to the PPR family. PCMP-H subfamily.</text>
</comment>
<dbReference type="Proteomes" id="UP000026962">
    <property type="component" value="Chromosome 5"/>
</dbReference>
<dbReference type="PROSITE" id="PS51375">
    <property type="entry name" value="PPR"/>
    <property type="match status" value="5"/>
</dbReference>
<evidence type="ECO:0000256" key="2">
    <source>
        <dbReference type="ARBA" id="ARBA00006643"/>
    </source>
</evidence>
<keyword evidence="6" id="KW-0809">Transit peptide</keyword>
<dbReference type="EnsemblPlants" id="OPUNC05G16580.1">
    <property type="protein sequence ID" value="OPUNC05G16580.1"/>
    <property type="gene ID" value="OPUNC05G16580"/>
</dbReference>
<feature type="repeat" description="PPR" evidence="9">
    <location>
        <begin position="778"/>
        <end position="812"/>
    </location>
</feature>
<evidence type="ECO:0000259" key="13">
    <source>
        <dbReference type="Pfam" id="PF14432"/>
    </source>
</evidence>
<feature type="repeat" description="PPR" evidence="9">
    <location>
        <begin position="478"/>
        <end position="512"/>
    </location>
</feature>
<dbReference type="InterPro" id="IPR046848">
    <property type="entry name" value="E_motif"/>
</dbReference>
<keyword evidence="7 11" id="KW-1133">Transmembrane helix</keyword>
<feature type="transmembrane region" description="Helical" evidence="11">
    <location>
        <begin position="160"/>
        <end position="183"/>
    </location>
</feature>
<accession>A0A0E0L3B2</accession>
<feature type="transmembrane region" description="Helical" evidence="11">
    <location>
        <begin position="250"/>
        <end position="273"/>
    </location>
</feature>
<keyword evidence="15" id="KW-1185">Reference proteome</keyword>
<evidence type="ECO:0000256" key="6">
    <source>
        <dbReference type="ARBA" id="ARBA00022946"/>
    </source>
</evidence>
<dbReference type="OMA" id="YESAICV"/>
<dbReference type="InterPro" id="IPR032867">
    <property type="entry name" value="DYW_dom"/>
</dbReference>
<feature type="transmembrane region" description="Helical" evidence="11">
    <location>
        <begin position="219"/>
        <end position="238"/>
    </location>
</feature>
<comment type="similarity">
    <text evidence="3">Belongs to the YIP1 family.</text>
</comment>
<dbReference type="FunFam" id="1.25.40.10:FF:000324">
    <property type="entry name" value="Pentatricopeptide repeat-containing protein"/>
    <property type="match status" value="1"/>
</dbReference>
<evidence type="ECO:0000256" key="9">
    <source>
        <dbReference type="PROSITE-ProRule" id="PRU00708"/>
    </source>
</evidence>
<dbReference type="FunFam" id="1.25.40.10:FF:000382">
    <property type="entry name" value="Pentatricopeptide repeat-containing protein"/>
    <property type="match status" value="1"/>
</dbReference>
<keyword evidence="4 11" id="KW-0812">Transmembrane</keyword>
<feature type="transmembrane region" description="Helical" evidence="11">
    <location>
        <begin position="120"/>
        <end position="140"/>
    </location>
</feature>
<dbReference type="Gramene" id="OPUNC05G16580.1">
    <property type="protein sequence ID" value="OPUNC05G16580.1"/>
    <property type="gene ID" value="OPUNC05G16580"/>
</dbReference>
<evidence type="ECO:0000256" key="4">
    <source>
        <dbReference type="ARBA" id="ARBA00022692"/>
    </source>
</evidence>
<evidence type="ECO:0000256" key="10">
    <source>
        <dbReference type="SAM" id="MobiDB-lite"/>
    </source>
</evidence>
<feature type="repeat" description="PPR" evidence="9">
    <location>
        <begin position="681"/>
        <end position="715"/>
    </location>
</feature>
<dbReference type="HOGENOM" id="CLU_002706_15_1_1"/>
<feature type="transmembrane region" description="Helical" evidence="11">
    <location>
        <begin position="195"/>
        <end position="213"/>
    </location>
</feature>
<dbReference type="Pfam" id="PF14432">
    <property type="entry name" value="DYW_deaminase"/>
    <property type="match status" value="1"/>
</dbReference>
<name>A0A0E0L3B2_ORYPU</name>
<evidence type="ECO:0000313" key="14">
    <source>
        <dbReference type="EnsemblPlants" id="OPUNC05G16580.1"/>
    </source>
</evidence>
<keyword evidence="8 11" id="KW-0472">Membrane</keyword>
<protein>
    <recommendedName>
        <fullName evidence="16">DYW domain-containing protein</fullName>
    </recommendedName>
</protein>
<dbReference type="GO" id="GO:0099402">
    <property type="term" value="P:plant organ development"/>
    <property type="evidence" value="ECO:0007669"/>
    <property type="project" value="UniProtKB-ARBA"/>
</dbReference>
<feature type="repeat" description="PPR" evidence="9">
    <location>
        <begin position="548"/>
        <end position="582"/>
    </location>
</feature>
<dbReference type="GO" id="GO:0009451">
    <property type="term" value="P:RNA modification"/>
    <property type="evidence" value="ECO:0007669"/>
    <property type="project" value="InterPro"/>
</dbReference>
<comment type="subcellular location">
    <subcellularLocation>
        <location evidence="1">Membrane</location>
        <topology evidence="1">Multi-pass membrane protein</topology>
    </subcellularLocation>
</comment>
<dbReference type="InterPro" id="IPR002885">
    <property type="entry name" value="PPR_rpt"/>
</dbReference>
<evidence type="ECO:0000256" key="1">
    <source>
        <dbReference type="ARBA" id="ARBA00004141"/>
    </source>
</evidence>
<dbReference type="AlphaFoldDB" id="A0A0E0L3B2"/>
<dbReference type="FunFam" id="1.25.40.10:FF:000158">
    <property type="entry name" value="pentatricopeptide repeat-containing protein At2g33680"/>
    <property type="match status" value="1"/>
</dbReference>
<reference evidence="14" key="2">
    <citation type="submission" date="2018-05" db="EMBL/GenBank/DDBJ databases">
        <title>OpunRS2 (Oryza punctata Reference Sequence Version 2).</title>
        <authorList>
            <person name="Zhang J."/>
            <person name="Kudrna D."/>
            <person name="Lee S."/>
            <person name="Talag J."/>
            <person name="Welchert J."/>
            <person name="Wing R.A."/>
        </authorList>
    </citation>
    <scope>NUCLEOTIDE SEQUENCE [LARGE SCALE GENOMIC DNA]</scope>
</reference>
<dbReference type="Pfam" id="PF20430">
    <property type="entry name" value="Eplus_motif"/>
    <property type="match status" value="1"/>
</dbReference>
<dbReference type="Gene3D" id="1.25.40.10">
    <property type="entry name" value="Tetratricopeptide repeat domain"/>
    <property type="match status" value="5"/>
</dbReference>
<dbReference type="PANTHER" id="PTHR47926">
    <property type="entry name" value="PENTATRICOPEPTIDE REPEAT-CONTAINING PROTEIN"/>
    <property type="match status" value="1"/>
</dbReference>
<reference evidence="14" key="1">
    <citation type="submission" date="2015-04" db="UniProtKB">
        <authorList>
            <consortium name="EnsemblPlants"/>
        </authorList>
    </citation>
    <scope>IDENTIFICATION</scope>
</reference>
<dbReference type="eggNOG" id="KOG4197">
    <property type="taxonomic scope" value="Eukaryota"/>
</dbReference>
<dbReference type="Pfam" id="PF04893">
    <property type="entry name" value="Yip1"/>
    <property type="match status" value="1"/>
</dbReference>
<evidence type="ECO:0000259" key="12">
    <source>
        <dbReference type="Pfam" id="PF04893"/>
    </source>
</evidence>
<dbReference type="FunFam" id="1.25.40.10:FF:000201">
    <property type="entry name" value="Pentatricopeptide repeat-containing protein mitochondrial"/>
    <property type="match status" value="1"/>
</dbReference>
<dbReference type="InterPro" id="IPR006977">
    <property type="entry name" value="Yip1_dom"/>
</dbReference>
<dbReference type="NCBIfam" id="TIGR00756">
    <property type="entry name" value="PPR"/>
    <property type="match status" value="5"/>
</dbReference>
<evidence type="ECO:0000313" key="15">
    <source>
        <dbReference type="Proteomes" id="UP000026962"/>
    </source>
</evidence>
<dbReference type="Pfam" id="PF20431">
    <property type="entry name" value="E_motif"/>
    <property type="match status" value="1"/>
</dbReference>
<evidence type="ECO:0000256" key="5">
    <source>
        <dbReference type="ARBA" id="ARBA00022737"/>
    </source>
</evidence>
<feature type="domain" description="Yip1" evidence="12">
    <location>
        <begin position="105"/>
        <end position="265"/>
    </location>
</feature>
<feature type="repeat" description="PPR" evidence="9">
    <location>
        <begin position="880"/>
        <end position="914"/>
    </location>
</feature>
<feature type="region of interest" description="Disordered" evidence="10">
    <location>
        <begin position="1"/>
        <end position="30"/>
    </location>
</feature>
<evidence type="ECO:0000256" key="8">
    <source>
        <dbReference type="ARBA" id="ARBA00023136"/>
    </source>
</evidence>
<evidence type="ECO:0000256" key="11">
    <source>
        <dbReference type="SAM" id="Phobius"/>
    </source>
</evidence>
<dbReference type="GO" id="GO:0008270">
    <property type="term" value="F:zinc ion binding"/>
    <property type="evidence" value="ECO:0007669"/>
    <property type="project" value="InterPro"/>
</dbReference>
<organism evidence="14">
    <name type="scientific">Oryza punctata</name>
    <name type="common">Red rice</name>
    <dbReference type="NCBI Taxonomy" id="4537"/>
    <lineage>
        <taxon>Eukaryota</taxon>
        <taxon>Viridiplantae</taxon>
        <taxon>Streptophyta</taxon>
        <taxon>Embryophyta</taxon>
        <taxon>Tracheophyta</taxon>
        <taxon>Spermatophyta</taxon>
        <taxon>Magnoliopsida</taxon>
        <taxon>Liliopsida</taxon>
        <taxon>Poales</taxon>
        <taxon>Poaceae</taxon>
        <taxon>BOP clade</taxon>
        <taxon>Oryzoideae</taxon>
        <taxon>Oryzeae</taxon>
        <taxon>Oryzinae</taxon>
        <taxon>Oryza</taxon>
    </lineage>
</organism>
<sequence length="1187" mass="130251">MDEGYANLPTSHLLGSVPAATPEERKPAPVAEVGTSRLQQFPPALGATGGAGGGGVGGYQPPGTPADGDVETQTNWKGYFNVASYAPYFNVDTDVVVDRLISSVYPMDGFFRKIDANPDMYGPLWITTTLIFMLAAFGNFATYLMQRKTDLNIWSFDVGYFNWAASVMYGYAAVVPAIFFFLFQYFGSRPSLVRFWCMWGYSLFIFIPASVLLLIPVEFLRWVIIILVGGASSWFISLNLKECTEGADMMVLIASAAVLQFALALFIKVSLMFCLLQHSVLCIFQANLISADISPLHAHTGHGHTSTLSVGSMTPRTAATLSGLLRGKKAVNLAPDQAPKLLATRASPARPLEDGVCLRDPPGARHPLDEIPRRDDAVGANRVLFDYARCGMVPEVLDQFSVARRGGVLVDSATLSCVLKVCGSVPDRVLGEQLHCLCVKCGHDLGEVSVGTSLVDMYMKCGSVCEGIEVFEGMPKKNVVTWTSLLIGCAQARMHSEVMALFFRMRAEGIWPNPSTFASVLSAVASQGALDLGQHVHAQSVKFGCCSTVFVCNSLMNMYAKCGVVEDAKAVFNWMETRDMVSWNTLMAGLQLNECELEALQLFHESRVSMGKMTQSTFATVIKLCANLKQLALARQLHSCVLKHGFQLTGNVMTALTDAYSKCGELADALNIFSMTTGSRNVVSWTAIISGCIQNGDIPLAVVLFSRMREDNVMPNEFTYSAMLKASLPILPPQIHAQVIKTNYQHIPSVGTALLASYSKFGSTEDALSIFKMIEQKDVVAWSAMLSRHAQAGDCEGATDLFNKMAIQGIKPNEFTISSAIDACACPSAGVDQGRQFHAISIKYRYHDAICVSSALVSMYSRKGNIDSAQIVFERQTDRDLVSWNSMISGYAQHGYSMKAIETFRQMEASGIQMDGVTFLAVIMGCTHNGLVVEGQQYFDSMVRDHKIKPTMEHYACMVDLYSRAGKLDQTMSLIGDMPFPAGAMVWRTLLGACRVHKNVELGKLAADKLLSLEPHDSSTYVLLSNIYAAAGKWKERDEVRKLMDSRKVKKEAGCSWIQIKNKVHSFIAFDKSHPMSDQIYKKLKVIITRLKQDGYSPNTSFVLHDIAEDQKEAMLVAHSERLALAFGLIATPPGTPLQIVKNLRVCGDCHMVMKMVSMIEDREIIMRDGSRFHHFNGGACSCGDFW</sequence>
<keyword evidence="5" id="KW-0677">Repeat</keyword>
<dbReference type="Pfam" id="PF01535">
    <property type="entry name" value="PPR"/>
    <property type="match status" value="3"/>
</dbReference>
<dbReference type="InterPro" id="IPR011990">
    <property type="entry name" value="TPR-like_helical_dom_sf"/>
</dbReference>
<evidence type="ECO:0008006" key="16">
    <source>
        <dbReference type="Google" id="ProtNLM"/>
    </source>
</evidence>
<evidence type="ECO:0000256" key="3">
    <source>
        <dbReference type="ARBA" id="ARBA00010596"/>
    </source>
</evidence>
<dbReference type="Pfam" id="PF13041">
    <property type="entry name" value="PPR_2"/>
    <property type="match status" value="3"/>
</dbReference>
<dbReference type="GO" id="GO:0016020">
    <property type="term" value="C:membrane"/>
    <property type="evidence" value="ECO:0007669"/>
    <property type="project" value="UniProtKB-SubCell"/>
</dbReference>
<dbReference type="STRING" id="4537.A0A0E0L3B2"/>
<evidence type="ECO:0000256" key="7">
    <source>
        <dbReference type="ARBA" id="ARBA00022989"/>
    </source>
</evidence>
<dbReference type="FunFam" id="1.25.40.10:FF:000723">
    <property type="entry name" value="Pentatricopeptide repeat-containing protein"/>
    <property type="match status" value="1"/>
</dbReference>
<feature type="domain" description="DYW" evidence="13">
    <location>
        <begin position="1095"/>
        <end position="1187"/>
    </location>
</feature>
<dbReference type="PANTHER" id="PTHR47926:SF538">
    <property type="entry name" value="WHIM2 DOMAIN-CONTAINING PROTEIN"/>
    <property type="match status" value="1"/>
</dbReference>
<dbReference type="InterPro" id="IPR046960">
    <property type="entry name" value="PPR_At4g14850-like_plant"/>
</dbReference>